<dbReference type="EMBL" id="WPOO01000008">
    <property type="protein sequence ID" value="MVN58857.1"/>
    <property type="molecule type" value="Genomic_DNA"/>
</dbReference>
<protein>
    <recommendedName>
        <fullName evidence="3">Toxin</fullName>
    </recommendedName>
</protein>
<reference evidence="1 2" key="1">
    <citation type="submission" date="2019-11" db="EMBL/GenBank/DDBJ databases">
        <title>Whole genome shotgun sequencing (WGS) data from Adlercreutzia equolifaciens ResAG-91, Eggerthella lenta MRI-F36, MRI-F37, MRI-F40, ResAG-49, ResAG-88, ResAG-121, ResAG-145, and Gordonibacter sp. ResAG-5, ResAG-26, ResAG-43, ResAG-50, ResAG-59.</title>
        <authorList>
            <person name="Stoll D.A."/>
            <person name="Danylec N."/>
            <person name="Franz C.M.A.P."/>
            <person name="Huch M."/>
        </authorList>
    </citation>
    <scope>NUCLEOTIDE SEQUENCE [LARGE SCALE GENOMIC DNA]</scope>
    <source>
        <strain evidence="1 2">ResAG-91</strain>
    </source>
</reference>
<gene>
    <name evidence="1" type="ORF">GO707_06425</name>
</gene>
<evidence type="ECO:0000313" key="1">
    <source>
        <dbReference type="EMBL" id="MVN58857.1"/>
    </source>
</evidence>
<dbReference type="AlphaFoldDB" id="A0A7K1T5E1"/>
<proteinExistence type="predicted"/>
<dbReference type="RefSeq" id="WP_157012579.1">
    <property type="nucleotide sequence ID" value="NZ_WPOO01000008.1"/>
</dbReference>
<name>A0A7K1T5E1_9ACTN</name>
<keyword evidence="2" id="KW-1185">Reference proteome</keyword>
<organism evidence="1 2">
    <name type="scientific">Adlercreutzia rubneri</name>
    <dbReference type="NCBI Taxonomy" id="2916441"/>
    <lineage>
        <taxon>Bacteria</taxon>
        <taxon>Bacillati</taxon>
        <taxon>Actinomycetota</taxon>
        <taxon>Coriobacteriia</taxon>
        <taxon>Eggerthellales</taxon>
        <taxon>Eggerthellaceae</taxon>
        <taxon>Adlercreutzia</taxon>
    </lineage>
</organism>
<sequence>MIEIVVHEHALKHDLSSREIEYAWRNFVVQQHRASPDEDKILAIGFDQMHRPIQMVARDQGDRVLIYHAMTPPSEKVLRELGMVRR</sequence>
<dbReference type="Proteomes" id="UP000488839">
    <property type="component" value="Unassembled WGS sequence"/>
</dbReference>
<evidence type="ECO:0000313" key="2">
    <source>
        <dbReference type="Proteomes" id="UP000488839"/>
    </source>
</evidence>
<evidence type="ECO:0008006" key="3">
    <source>
        <dbReference type="Google" id="ProtNLM"/>
    </source>
</evidence>
<accession>A0A7K1T5E1</accession>
<comment type="caution">
    <text evidence="1">The sequence shown here is derived from an EMBL/GenBank/DDBJ whole genome shotgun (WGS) entry which is preliminary data.</text>
</comment>